<proteinExistence type="inferred from homology"/>
<dbReference type="Proteomes" id="UP000799537">
    <property type="component" value="Unassembled WGS sequence"/>
</dbReference>
<evidence type="ECO:0000256" key="2">
    <source>
        <dbReference type="ARBA" id="ARBA00023002"/>
    </source>
</evidence>
<dbReference type="AlphaFoldDB" id="A0A6A6CQY8"/>
<gene>
    <name evidence="3" type="ORF">M409DRAFT_33517</name>
</gene>
<feature type="non-terminal residue" evidence="3">
    <location>
        <position position="201"/>
    </location>
</feature>
<accession>A0A6A6CQY8</accession>
<dbReference type="GeneID" id="54563568"/>
<evidence type="ECO:0000313" key="4">
    <source>
        <dbReference type="Proteomes" id="UP000799537"/>
    </source>
</evidence>
<dbReference type="OrthoDB" id="1933717at2759"/>
<comment type="similarity">
    <text evidence="1">Belongs to the short-chain dehydrogenases/reductases (SDR) family.</text>
</comment>
<dbReference type="RefSeq" id="XP_033669477.1">
    <property type="nucleotide sequence ID" value="XM_033810296.1"/>
</dbReference>
<dbReference type="PANTHER" id="PTHR42760">
    <property type="entry name" value="SHORT-CHAIN DEHYDROGENASES/REDUCTASES FAMILY MEMBER"/>
    <property type="match status" value="1"/>
</dbReference>
<reference evidence="3" key="1">
    <citation type="journal article" date="2020" name="Stud. Mycol.">
        <title>101 Dothideomycetes genomes: a test case for predicting lifestyles and emergence of pathogens.</title>
        <authorList>
            <person name="Haridas S."/>
            <person name="Albert R."/>
            <person name="Binder M."/>
            <person name="Bloem J."/>
            <person name="Labutti K."/>
            <person name="Salamov A."/>
            <person name="Andreopoulos B."/>
            <person name="Baker S."/>
            <person name="Barry K."/>
            <person name="Bills G."/>
            <person name="Bluhm B."/>
            <person name="Cannon C."/>
            <person name="Castanera R."/>
            <person name="Culley D."/>
            <person name="Daum C."/>
            <person name="Ezra D."/>
            <person name="Gonzalez J."/>
            <person name="Henrissat B."/>
            <person name="Kuo A."/>
            <person name="Liang C."/>
            <person name="Lipzen A."/>
            <person name="Lutzoni F."/>
            <person name="Magnuson J."/>
            <person name="Mondo S."/>
            <person name="Nolan M."/>
            <person name="Ohm R."/>
            <person name="Pangilinan J."/>
            <person name="Park H.-J."/>
            <person name="Ramirez L."/>
            <person name="Alfaro M."/>
            <person name="Sun H."/>
            <person name="Tritt A."/>
            <person name="Yoshinaga Y."/>
            <person name="Zwiers L.-H."/>
            <person name="Turgeon B."/>
            <person name="Goodwin S."/>
            <person name="Spatafora J."/>
            <person name="Crous P."/>
            <person name="Grigoriev I."/>
        </authorList>
    </citation>
    <scope>NUCLEOTIDE SEQUENCE</scope>
    <source>
        <strain evidence="3">ATCC 36951</strain>
    </source>
</reference>
<dbReference type="Pfam" id="PF00106">
    <property type="entry name" value="adh_short"/>
    <property type="match status" value="1"/>
</dbReference>
<dbReference type="Gene3D" id="3.40.50.720">
    <property type="entry name" value="NAD(P)-binding Rossmann-like Domain"/>
    <property type="match status" value="1"/>
</dbReference>
<feature type="non-terminal residue" evidence="3">
    <location>
        <position position="1"/>
    </location>
</feature>
<dbReference type="PANTHER" id="PTHR42760:SF37">
    <property type="entry name" value="CLAVALDEHYDE DEHYDROGENASE"/>
    <property type="match status" value="1"/>
</dbReference>
<dbReference type="InterPro" id="IPR036291">
    <property type="entry name" value="NAD(P)-bd_dom_sf"/>
</dbReference>
<organism evidence="3 4">
    <name type="scientific">Zasmidium cellare ATCC 36951</name>
    <dbReference type="NCBI Taxonomy" id="1080233"/>
    <lineage>
        <taxon>Eukaryota</taxon>
        <taxon>Fungi</taxon>
        <taxon>Dikarya</taxon>
        <taxon>Ascomycota</taxon>
        <taxon>Pezizomycotina</taxon>
        <taxon>Dothideomycetes</taxon>
        <taxon>Dothideomycetidae</taxon>
        <taxon>Mycosphaerellales</taxon>
        <taxon>Mycosphaerellaceae</taxon>
        <taxon>Zasmidium</taxon>
    </lineage>
</organism>
<dbReference type="GO" id="GO:0016616">
    <property type="term" value="F:oxidoreductase activity, acting on the CH-OH group of donors, NAD or NADP as acceptor"/>
    <property type="evidence" value="ECO:0007669"/>
    <property type="project" value="TreeGrafter"/>
</dbReference>
<evidence type="ECO:0000256" key="1">
    <source>
        <dbReference type="ARBA" id="ARBA00006484"/>
    </source>
</evidence>
<keyword evidence="2" id="KW-0560">Oxidoreductase</keyword>
<sequence length="201" mass="21123">VLITGASRGIGLATALSFARSGYSRIAILARSDLTGAKQKILAAASEANRSKPHVLELQADISDPDAVARCMALVKNLFGHIDILINNASRLSSWTPLGDSDIDDWWQTWEVNIIKGTYLVTRSALPLLLHSTLKTILTITSAGAFASLPGGGGGASAYQGTKAAQIKVTEDLMAEYASQGLLAYAVHPCATPTAGTLEKM</sequence>
<evidence type="ECO:0008006" key="5">
    <source>
        <dbReference type="Google" id="ProtNLM"/>
    </source>
</evidence>
<dbReference type="SUPFAM" id="SSF51735">
    <property type="entry name" value="NAD(P)-binding Rossmann-fold domains"/>
    <property type="match status" value="1"/>
</dbReference>
<dbReference type="EMBL" id="ML993590">
    <property type="protein sequence ID" value="KAF2168588.1"/>
    <property type="molecule type" value="Genomic_DNA"/>
</dbReference>
<protein>
    <recommendedName>
        <fullName evidence="5">NAD(P)-binding protein</fullName>
    </recommendedName>
</protein>
<keyword evidence="4" id="KW-1185">Reference proteome</keyword>
<dbReference type="InterPro" id="IPR002347">
    <property type="entry name" value="SDR_fam"/>
</dbReference>
<name>A0A6A6CQY8_ZASCE</name>
<evidence type="ECO:0000313" key="3">
    <source>
        <dbReference type="EMBL" id="KAF2168588.1"/>
    </source>
</evidence>
<dbReference type="CDD" id="cd05233">
    <property type="entry name" value="SDR_c"/>
    <property type="match status" value="1"/>
</dbReference>